<dbReference type="InterPro" id="IPR011611">
    <property type="entry name" value="PfkB_dom"/>
</dbReference>
<keyword evidence="5" id="KW-0067">ATP-binding</keyword>
<feature type="domain" description="Carbohydrate kinase PfkB" evidence="6">
    <location>
        <begin position="12"/>
        <end position="325"/>
    </location>
</feature>
<accession>A0A1L7AMJ2</accession>
<evidence type="ECO:0000256" key="2">
    <source>
        <dbReference type="ARBA" id="ARBA00022679"/>
    </source>
</evidence>
<feature type="domain" description="DUF2090" evidence="7">
    <location>
        <begin position="329"/>
        <end position="633"/>
    </location>
</feature>
<evidence type="ECO:0000256" key="4">
    <source>
        <dbReference type="ARBA" id="ARBA00022777"/>
    </source>
</evidence>
<dbReference type="Gene3D" id="3.40.1190.20">
    <property type="match status" value="1"/>
</dbReference>
<sequence length="640" mass="69271">MGDTGETRWLDVIAIGRSSVDLYGQQIGSRLEDIASFAKSVGGCPANIAIGTARLGLRSALVTRVGAEQMGSFIREQLAREGVETRGVVTDPQRLTALVLLAVEADHTSPMIFYREDCADMALSEEDIAPDFIASARALVVTGTHFSRPNTGAAQWKAIRAAKEAGTRVVLDVDYRPNLWGLAGHAEGFARYVKSDRVSAELRPVLSECDLVVGTEEEILIASGAEDLLAALRAIRAVSAATIVLKRGPMGCIVYDGPISDRLEDGILGQGFPIEVYNVLGAGDAFMSGLLRGWLGGESWSTAATWANACGAFAVSRLLCSPEIPTFPELQHFLRHGSPHRALRRDADLNHIHWATTRRPQSESILALACDHRAQIEALADRLGVPRQRIDRFKALAVEAAARVAGGRDGYGVLIDGTYGTEAFAKVPRNFWIGRPVEKPGSRPLAFDGMTDLGSHLRAWPVNHAVKCLCFYHPDDPAELRGQQEQTLVQLHEATRSAGLELMVEIIAAKAGPLGDDTVASAIRRLYALGIRPDLWKLEANQGPAAWRAIDEAILANDPYCRGVLLLGLEAPEAELMQSFRQASLSRLVRGFAVGRTIFAEAAENWLAGRIGDEDAVAEMAARFGRLVEGWQALRHEQAA</sequence>
<dbReference type="EMBL" id="CP015584">
    <property type="protein sequence ID" value="APT59962.1"/>
    <property type="molecule type" value="Genomic_DNA"/>
</dbReference>
<evidence type="ECO:0000256" key="3">
    <source>
        <dbReference type="ARBA" id="ARBA00022741"/>
    </source>
</evidence>
<dbReference type="SUPFAM" id="SSF53613">
    <property type="entry name" value="Ribokinase-like"/>
    <property type="match status" value="1"/>
</dbReference>
<protein>
    <submittedName>
        <fullName evidence="8">5-dehydro-2-deoxygluconokinase</fullName>
    </submittedName>
</protein>
<dbReference type="Gene3D" id="2.20.150.10">
    <property type="entry name" value="putative 5-dehydro-2- deoxygluconokinase"/>
    <property type="match status" value="1"/>
</dbReference>
<dbReference type="InterPro" id="IPR018659">
    <property type="entry name" value="DUF2090"/>
</dbReference>
<evidence type="ECO:0000256" key="5">
    <source>
        <dbReference type="ARBA" id="ARBA00022840"/>
    </source>
</evidence>
<dbReference type="AlphaFoldDB" id="A0A1L7AMJ2"/>
<evidence type="ECO:0000259" key="7">
    <source>
        <dbReference type="Pfam" id="PF09863"/>
    </source>
</evidence>
<dbReference type="InterPro" id="IPR029056">
    <property type="entry name" value="Ribokinase-like"/>
</dbReference>
<dbReference type="PROSITE" id="PS00584">
    <property type="entry name" value="PFKB_KINASES_2"/>
    <property type="match status" value="1"/>
</dbReference>
<dbReference type="InterPro" id="IPR050306">
    <property type="entry name" value="PfkB_Carbo_kinase"/>
</dbReference>
<keyword evidence="3" id="KW-0547">Nucleotide-binding</keyword>
<comment type="similarity">
    <text evidence="1">Belongs to the carbohydrate kinase PfkB family.</text>
</comment>
<reference evidence="8 9" key="1">
    <citation type="submission" date="2016-05" db="EMBL/GenBank/DDBJ databases">
        <title>Complete Genome and Methylome Analysis of Psychrotrophic Bacterial Isolates from Antarctic Lake Untersee.</title>
        <authorList>
            <person name="Fomenkov A."/>
            <person name="Akimov V.N."/>
            <person name="Vasilyeva L.V."/>
            <person name="Andersen D."/>
            <person name="Vincze T."/>
            <person name="Roberts R.J."/>
        </authorList>
    </citation>
    <scope>NUCLEOTIDE SEQUENCE [LARGE SCALE GENOMIC DNA]</scope>
    <source>
        <strain evidence="8 9">U14-5</strain>
    </source>
</reference>
<dbReference type="Gene3D" id="3.20.20.70">
    <property type="entry name" value="Aldolase class I"/>
    <property type="match status" value="1"/>
</dbReference>
<dbReference type="STRING" id="257708.RGI145_21975"/>
<organism evidence="8 9">
    <name type="scientific">Roseomonas gilardii</name>
    <dbReference type="NCBI Taxonomy" id="257708"/>
    <lineage>
        <taxon>Bacteria</taxon>
        <taxon>Pseudomonadati</taxon>
        <taxon>Pseudomonadota</taxon>
        <taxon>Alphaproteobacteria</taxon>
        <taxon>Acetobacterales</taxon>
        <taxon>Roseomonadaceae</taxon>
        <taxon>Roseomonas</taxon>
    </lineage>
</organism>
<proteinExistence type="inferred from homology"/>
<dbReference type="CDD" id="cd01166">
    <property type="entry name" value="KdgK"/>
    <property type="match status" value="1"/>
</dbReference>
<dbReference type="RefSeq" id="WP_075800673.1">
    <property type="nucleotide sequence ID" value="NZ_CP015584.1"/>
</dbReference>
<dbReference type="PANTHER" id="PTHR43085">
    <property type="entry name" value="HEXOKINASE FAMILY MEMBER"/>
    <property type="match status" value="1"/>
</dbReference>
<dbReference type="PANTHER" id="PTHR43085:SF49">
    <property type="entry name" value="5-DEHYDRO-2-DEOXYGLUCONOKINASE"/>
    <property type="match status" value="1"/>
</dbReference>
<dbReference type="Pfam" id="PF00294">
    <property type="entry name" value="PfkB"/>
    <property type="match status" value="1"/>
</dbReference>
<evidence type="ECO:0000256" key="1">
    <source>
        <dbReference type="ARBA" id="ARBA00010688"/>
    </source>
</evidence>
<dbReference type="PROSITE" id="PS00583">
    <property type="entry name" value="PFKB_KINASES_1"/>
    <property type="match status" value="1"/>
</dbReference>
<dbReference type="GO" id="GO:0005524">
    <property type="term" value="F:ATP binding"/>
    <property type="evidence" value="ECO:0007669"/>
    <property type="project" value="UniProtKB-KW"/>
</dbReference>
<dbReference type="GO" id="GO:0016301">
    <property type="term" value="F:kinase activity"/>
    <property type="evidence" value="ECO:0007669"/>
    <property type="project" value="UniProtKB-KW"/>
</dbReference>
<dbReference type="Proteomes" id="UP000185494">
    <property type="component" value="Chromosome 2"/>
</dbReference>
<keyword evidence="4 8" id="KW-0418">Kinase</keyword>
<dbReference type="KEGG" id="rgi:RGI145_21975"/>
<dbReference type="InterPro" id="IPR002173">
    <property type="entry name" value="Carboh/pur_kinase_PfkB_CS"/>
</dbReference>
<dbReference type="InterPro" id="IPR013785">
    <property type="entry name" value="Aldolase_TIM"/>
</dbReference>
<dbReference type="Pfam" id="PF09863">
    <property type="entry name" value="DUF2090"/>
    <property type="match status" value="1"/>
</dbReference>
<name>A0A1L7AMJ2_9PROT</name>
<dbReference type="InterPro" id="IPR023314">
    <property type="entry name" value="Myo_inos_IolC-like_sf"/>
</dbReference>
<dbReference type="InterPro" id="IPR030830">
    <property type="entry name" value="Myo_inos_IolC"/>
</dbReference>
<dbReference type="NCBIfam" id="TIGR04382">
    <property type="entry name" value="myo_inos_iolC_N"/>
    <property type="match status" value="1"/>
</dbReference>
<evidence type="ECO:0000313" key="9">
    <source>
        <dbReference type="Proteomes" id="UP000185494"/>
    </source>
</evidence>
<gene>
    <name evidence="8" type="ORF">RGI145_21975</name>
</gene>
<keyword evidence="2" id="KW-0808">Transferase</keyword>
<evidence type="ECO:0000313" key="8">
    <source>
        <dbReference type="EMBL" id="APT59962.1"/>
    </source>
</evidence>
<evidence type="ECO:0000259" key="6">
    <source>
        <dbReference type="Pfam" id="PF00294"/>
    </source>
</evidence>